<dbReference type="AlphaFoldDB" id="A0A8H6YXB4"/>
<organism evidence="2 3">
    <name type="scientific">Mycena sanguinolenta</name>
    <dbReference type="NCBI Taxonomy" id="230812"/>
    <lineage>
        <taxon>Eukaryota</taxon>
        <taxon>Fungi</taxon>
        <taxon>Dikarya</taxon>
        <taxon>Basidiomycota</taxon>
        <taxon>Agaricomycotina</taxon>
        <taxon>Agaricomycetes</taxon>
        <taxon>Agaricomycetidae</taxon>
        <taxon>Agaricales</taxon>
        <taxon>Marasmiineae</taxon>
        <taxon>Mycenaceae</taxon>
        <taxon>Mycena</taxon>
    </lineage>
</organism>
<keyword evidence="3" id="KW-1185">Reference proteome</keyword>
<dbReference type="Pfam" id="PF12937">
    <property type="entry name" value="F-box-like"/>
    <property type="match status" value="1"/>
</dbReference>
<dbReference type="InterPro" id="IPR001810">
    <property type="entry name" value="F-box_dom"/>
</dbReference>
<reference evidence="2" key="1">
    <citation type="submission" date="2020-05" db="EMBL/GenBank/DDBJ databases">
        <title>Mycena genomes resolve the evolution of fungal bioluminescence.</title>
        <authorList>
            <person name="Tsai I.J."/>
        </authorList>
    </citation>
    <scope>NUCLEOTIDE SEQUENCE</scope>
    <source>
        <strain evidence="2">160909Yilan</strain>
    </source>
</reference>
<dbReference type="EMBL" id="JACAZH010000006">
    <property type="protein sequence ID" value="KAF7366652.1"/>
    <property type="molecule type" value="Genomic_DNA"/>
</dbReference>
<evidence type="ECO:0000313" key="2">
    <source>
        <dbReference type="EMBL" id="KAF7366652.1"/>
    </source>
</evidence>
<comment type="caution">
    <text evidence="2">The sequence shown here is derived from an EMBL/GenBank/DDBJ whole genome shotgun (WGS) entry which is preliminary data.</text>
</comment>
<dbReference type="Gene3D" id="1.20.1280.50">
    <property type="match status" value="1"/>
</dbReference>
<dbReference type="SUPFAM" id="SSF81383">
    <property type="entry name" value="F-box domain"/>
    <property type="match status" value="1"/>
</dbReference>
<feature type="domain" description="F-box" evidence="1">
    <location>
        <begin position="115"/>
        <end position="169"/>
    </location>
</feature>
<dbReference type="PROSITE" id="PS50181">
    <property type="entry name" value="FBOX"/>
    <property type="match status" value="1"/>
</dbReference>
<sequence>MSGTVVPLHPVDVDFLARIDALRSPEVTATHSGPPRLPSRKAISEHFTRIVAEWEPHPFTPQERETVRLDGLRYLVIVRRIEQVQRDIYPRPLPEEVQAQLSFARQSYMLRCFRLFRINDLPTEIISNILRFMIWDSMRTPVRARLHITWTCRRWREIALADSTLWNAIWFRGNSMERAWAWFERARATPLDIRIDCDSSGDDSDPDESEDSTVLGISTEPSTKAVEMRQMLLRLFTKLATIRMLIVVVQKCHWKKALGMLELLSTFAPSTGVPMLKRVEFHRGGLENEDRSFLSWPKVIFRPFLGGAVAPCLEYLSLNGVSIDWSTSTLANLTTLDIRRFPQSHFLDAARFREVLMNCPRLHKLCLDGAGPKFEEQGSKPVELPHLRVLVVADLSRRDTIFLFSQISAPSVNSLTLMNLYGDDYLPIFLKITSAFPKVRLLTTYSVQFDSSPVGIESMRRWLDSMPLLAYLRVANVVNHFFEVFSRPDGPETPVAPHLKFADFQSVDPGLIVQWVKDRARHRTPLEKIYFSEELGGRLDDTQIRTLMGLSCKLAKLPRGATAPEEAALSL</sequence>
<dbReference type="OrthoDB" id="3226575at2759"/>
<protein>
    <submittedName>
        <fullName evidence="2">F-box domain-containing protein</fullName>
    </submittedName>
</protein>
<accession>A0A8H6YXB4</accession>
<dbReference type="InterPro" id="IPR036047">
    <property type="entry name" value="F-box-like_dom_sf"/>
</dbReference>
<evidence type="ECO:0000259" key="1">
    <source>
        <dbReference type="PROSITE" id="PS50181"/>
    </source>
</evidence>
<evidence type="ECO:0000313" key="3">
    <source>
        <dbReference type="Proteomes" id="UP000623467"/>
    </source>
</evidence>
<dbReference type="InterPro" id="IPR032675">
    <property type="entry name" value="LRR_dom_sf"/>
</dbReference>
<dbReference type="Proteomes" id="UP000623467">
    <property type="component" value="Unassembled WGS sequence"/>
</dbReference>
<dbReference type="SUPFAM" id="SSF52047">
    <property type="entry name" value="RNI-like"/>
    <property type="match status" value="1"/>
</dbReference>
<proteinExistence type="predicted"/>
<gene>
    <name evidence="2" type="ORF">MSAN_00923100</name>
</gene>
<dbReference type="Gene3D" id="3.80.10.10">
    <property type="entry name" value="Ribonuclease Inhibitor"/>
    <property type="match status" value="1"/>
</dbReference>
<name>A0A8H6YXB4_9AGAR</name>